<evidence type="ECO:0000313" key="8">
    <source>
        <dbReference type="Proteomes" id="UP000826300"/>
    </source>
</evidence>
<protein>
    <submittedName>
        <fullName evidence="7">ABC transporter ATP-binding protein</fullName>
    </submittedName>
</protein>
<dbReference type="Gene3D" id="3.40.50.300">
    <property type="entry name" value="P-loop containing nucleotide triphosphate hydrolases"/>
    <property type="match status" value="1"/>
</dbReference>
<evidence type="ECO:0000256" key="1">
    <source>
        <dbReference type="ARBA" id="ARBA00005417"/>
    </source>
</evidence>
<feature type="region of interest" description="Disordered" evidence="5">
    <location>
        <begin position="46"/>
        <end position="65"/>
    </location>
</feature>
<keyword evidence="2" id="KW-0813">Transport</keyword>
<evidence type="ECO:0000313" key="7">
    <source>
        <dbReference type="EMBL" id="QYZ68544.1"/>
    </source>
</evidence>
<evidence type="ECO:0000256" key="4">
    <source>
        <dbReference type="ARBA" id="ARBA00022840"/>
    </source>
</evidence>
<dbReference type="GO" id="GO:0016887">
    <property type="term" value="F:ATP hydrolysis activity"/>
    <property type="evidence" value="ECO:0007669"/>
    <property type="project" value="InterPro"/>
</dbReference>
<gene>
    <name evidence="7" type="ORF">JO391_12200</name>
</gene>
<dbReference type="InterPro" id="IPR017871">
    <property type="entry name" value="ABC_transporter-like_CS"/>
</dbReference>
<accession>A0A8G0ZV00</accession>
<dbReference type="Proteomes" id="UP000826300">
    <property type="component" value="Chromosome"/>
</dbReference>
<organism evidence="7 8">
    <name type="scientific">Neotabrizicola shimadae</name>
    <dbReference type="NCBI Taxonomy" id="2807096"/>
    <lineage>
        <taxon>Bacteria</taxon>
        <taxon>Pseudomonadati</taxon>
        <taxon>Pseudomonadota</taxon>
        <taxon>Alphaproteobacteria</taxon>
        <taxon>Rhodobacterales</taxon>
        <taxon>Paracoccaceae</taxon>
        <taxon>Neotabrizicola</taxon>
    </lineage>
</organism>
<dbReference type="InterPro" id="IPR027417">
    <property type="entry name" value="P-loop_NTPase"/>
</dbReference>
<keyword evidence="3" id="KW-0547">Nucleotide-binding</keyword>
<keyword evidence="8" id="KW-1185">Reference proteome</keyword>
<dbReference type="PANTHER" id="PTHR42794">
    <property type="entry name" value="HEMIN IMPORT ATP-BINDING PROTEIN HMUV"/>
    <property type="match status" value="1"/>
</dbReference>
<dbReference type="Pfam" id="PF00005">
    <property type="entry name" value="ABC_tran"/>
    <property type="match status" value="1"/>
</dbReference>
<dbReference type="SUPFAM" id="SSF52540">
    <property type="entry name" value="P-loop containing nucleoside triphosphate hydrolases"/>
    <property type="match status" value="1"/>
</dbReference>
<dbReference type="InterPro" id="IPR003439">
    <property type="entry name" value="ABC_transporter-like_ATP-bd"/>
</dbReference>
<evidence type="ECO:0000256" key="5">
    <source>
        <dbReference type="SAM" id="MobiDB-lite"/>
    </source>
</evidence>
<dbReference type="FunFam" id="3.40.50.300:FF:000134">
    <property type="entry name" value="Iron-enterobactin ABC transporter ATP-binding protein"/>
    <property type="match status" value="1"/>
</dbReference>
<evidence type="ECO:0000256" key="2">
    <source>
        <dbReference type="ARBA" id="ARBA00022448"/>
    </source>
</evidence>
<dbReference type="GO" id="GO:0005524">
    <property type="term" value="F:ATP binding"/>
    <property type="evidence" value="ECO:0007669"/>
    <property type="project" value="UniProtKB-KW"/>
</dbReference>
<dbReference type="PROSITE" id="PS50893">
    <property type="entry name" value="ABC_TRANSPORTER_2"/>
    <property type="match status" value="1"/>
</dbReference>
<comment type="similarity">
    <text evidence="1">Belongs to the ABC transporter superfamily.</text>
</comment>
<dbReference type="PROSITE" id="PS00211">
    <property type="entry name" value="ABC_TRANSPORTER_1"/>
    <property type="match status" value="1"/>
</dbReference>
<keyword evidence="4 7" id="KW-0067">ATP-binding</keyword>
<dbReference type="PANTHER" id="PTHR42794:SF2">
    <property type="entry name" value="ABC TRANSPORTER ATP-BINDING PROTEIN"/>
    <property type="match status" value="1"/>
</dbReference>
<evidence type="ECO:0000256" key="3">
    <source>
        <dbReference type="ARBA" id="ARBA00022741"/>
    </source>
</evidence>
<feature type="domain" description="ABC transporter" evidence="6">
    <location>
        <begin position="68"/>
        <end position="305"/>
    </location>
</feature>
<dbReference type="InterPro" id="IPR003593">
    <property type="entry name" value="AAA+_ATPase"/>
</dbReference>
<dbReference type="SMART" id="SM00382">
    <property type="entry name" value="AAA"/>
    <property type="match status" value="1"/>
</dbReference>
<reference evidence="7" key="1">
    <citation type="submission" date="2021-02" db="EMBL/GenBank/DDBJ databases">
        <title>Rhodobacter shimadae sp. nov., an aerobic anoxygenic phototrophic bacterium isolated from a hot spring.</title>
        <authorList>
            <person name="Muramatsu S."/>
            <person name="Haruta S."/>
            <person name="Hirose S."/>
            <person name="Hanada S."/>
        </authorList>
    </citation>
    <scope>NUCLEOTIDE SEQUENCE</scope>
    <source>
        <strain evidence="7">N10</strain>
    </source>
</reference>
<feature type="compositionally biased region" description="Basic and acidic residues" evidence="5">
    <location>
        <begin position="48"/>
        <end position="63"/>
    </location>
</feature>
<evidence type="ECO:0000259" key="6">
    <source>
        <dbReference type="PROSITE" id="PS50893"/>
    </source>
</evidence>
<sequence length="321" mass="34587">MPRRPGSSATSTRPSRLTIWSSSRAFTQRWRTAGCLDVIAPAALRQHAGADSRGDDRHSRRGDPVNAVELSGVAWGPKGRPDILADISFAVPQGQIMAICGANGAGKSSLLRLIYRHQAPRRGTVRLMGKDIWLMGAPEAARQLAAVLQEQPTDFALTARQIVALGRLPHRRGWGAGLSTPGGEDAAIIEAALLRMGLAGMAGRAFGTLSGGERQRVMVARALAQQPRVIVLDEPTNHLDIRHQLELLALLKGLGLTVIATLHDLTLAAEFAERMLILREGRILADGPPEMALTEATLAQAFNVRARIDRTGDAPRFSFHL</sequence>
<dbReference type="CDD" id="cd03214">
    <property type="entry name" value="ABC_Iron-Siderophores_B12_Hemin"/>
    <property type="match status" value="1"/>
</dbReference>
<dbReference type="AlphaFoldDB" id="A0A8G0ZV00"/>
<dbReference type="KEGG" id="nsm:JO391_12200"/>
<dbReference type="EMBL" id="CP069370">
    <property type="protein sequence ID" value="QYZ68544.1"/>
    <property type="molecule type" value="Genomic_DNA"/>
</dbReference>
<name>A0A8G0ZV00_9RHOB</name>
<proteinExistence type="inferred from homology"/>